<organism evidence="1 2">
    <name type="scientific">Cichorium intybus</name>
    <name type="common">Chicory</name>
    <dbReference type="NCBI Taxonomy" id="13427"/>
    <lineage>
        <taxon>Eukaryota</taxon>
        <taxon>Viridiplantae</taxon>
        <taxon>Streptophyta</taxon>
        <taxon>Embryophyta</taxon>
        <taxon>Tracheophyta</taxon>
        <taxon>Spermatophyta</taxon>
        <taxon>Magnoliopsida</taxon>
        <taxon>eudicotyledons</taxon>
        <taxon>Gunneridae</taxon>
        <taxon>Pentapetalae</taxon>
        <taxon>asterids</taxon>
        <taxon>campanulids</taxon>
        <taxon>Asterales</taxon>
        <taxon>Asteraceae</taxon>
        <taxon>Cichorioideae</taxon>
        <taxon>Cichorieae</taxon>
        <taxon>Cichoriinae</taxon>
        <taxon>Cichorium</taxon>
    </lineage>
</organism>
<evidence type="ECO:0000313" key="1">
    <source>
        <dbReference type="EMBL" id="KAI3739014.1"/>
    </source>
</evidence>
<protein>
    <submittedName>
        <fullName evidence="1">Uncharacterized protein</fullName>
    </submittedName>
</protein>
<proteinExistence type="predicted"/>
<sequence>MGTAMFIGNVEGFEEHESVEPVSVSLGFQTVESVADIIEMNSQIKRVRFDVDDDDDDDEHGDSNDVQMREELQDLLDAQQSGTVFILGDLHVTFCPSLESSPM</sequence>
<accession>A0ACB9CXF5</accession>
<dbReference type="EMBL" id="CM042013">
    <property type="protein sequence ID" value="KAI3739014.1"/>
    <property type="molecule type" value="Genomic_DNA"/>
</dbReference>
<reference evidence="2" key="1">
    <citation type="journal article" date="2022" name="Mol. Ecol. Resour.">
        <title>The genomes of chicory, endive, great burdock and yacon provide insights into Asteraceae palaeo-polyploidization history and plant inulin production.</title>
        <authorList>
            <person name="Fan W."/>
            <person name="Wang S."/>
            <person name="Wang H."/>
            <person name="Wang A."/>
            <person name="Jiang F."/>
            <person name="Liu H."/>
            <person name="Zhao H."/>
            <person name="Xu D."/>
            <person name="Zhang Y."/>
        </authorList>
    </citation>
    <scope>NUCLEOTIDE SEQUENCE [LARGE SCALE GENOMIC DNA]</scope>
    <source>
        <strain evidence="2">cv. Punajuju</strain>
    </source>
</reference>
<keyword evidence="2" id="KW-1185">Reference proteome</keyword>
<evidence type="ECO:0000313" key="2">
    <source>
        <dbReference type="Proteomes" id="UP001055811"/>
    </source>
</evidence>
<gene>
    <name evidence="1" type="ORF">L2E82_29358</name>
</gene>
<dbReference type="Proteomes" id="UP001055811">
    <property type="component" value="Linkage Group LG05"/>
</dbReference>
<reference evidence="1 2" key="2">
    <citation type="journal article" date="2022" name="Mol. Ecol. Resour.">
        <title>The genomes of chicory, endive, great burdock and yacon provide insights into Asteraceae paleo-polyploidization history and plant inulin production.</title>
        <authorList>
            <person name="Fan W."/>
            <person name="Wang S."/>
            <person name="Wang H."/>
            <person name="Wang A."/>
            <person name="Jiang F."/>
            <person name="Liu H."/>
            <person name="Zhao H."/>
            <person name="Xu D."/>
            <person name="Zhang Y."/>
        </authorList>
    </citation>
    <scope>NUCLEOTIDE SEQUENCE [LARGE SCALE GENOMIC DNA]</scope>
    <source>
        <strain evidence="2">cv. Punajuju</strain>
        <tissue evidence="1">Leaves</tissue>
    </source>
</reference>
<name>A0ACB9CXF5_CICIN</name>
<comment type="caution">
    <text evidence="1">The sequence shown here is derived from an EMBL/GenBank/DDBJ whole genome shotgun (WGS) entry which is preliminary data.</text>
</comment>